<feature type="compositionally biased region" description="Polar residues" evidence="1">
    <location>
        <begin position="464"/>
        <end position="503"/>
    </location>
</feature>
<accession>A0ABP0G663</accession>
<sequence length="626" mass="69772">MDEDEVIGEMDVYLAKGLQDNIFLLQYPTTSTKRTYTADQRIVARVKPEHKKLEMEVLIDVSSPNYDQSKGEQIALNVDGGITGEGMTYENSVMDTQVLSSKCVPQMGKRYVAGIIYDGQLHLTPVSEVMQLQPSFKYMDRAEMRAMQAAKLKAQAESGNSSQDEAEDAKAVTVRFKGVESEAARTARERSYAAYEKRLQQEKWIAATVHSKNDSYTDRERKRLVCGKVFNTNMDGGTGLMFTEMCLPASDYLKTLVPKYIVSDVDSNTIPDNVLSLAKLGSLSLGEQLKCLMRSANIVHFSHLLTLIPGASDANSVVRSLQSFAVLVQGCWIVKSEILYPANTVSSITGVPAETMCRVRDYILCLFTKYDYIVRRDVAKKLLIPGEEIKAIFDPIARMKNGHGWHLRLPNDTRFKNKFPEVYERQAMVWAARFKQLTKQLQIETTPDGHHNKINTSGKRKTSVSKSHPSNTAKNPTSSRATSSTSEINTKLVNGESGHTANITKDLKPVTQASMKNNFENNGFVSMEIPEPMEYDLSEKTPSFTQLLQEDVDPSCHPTVPFVCPEVVGIETAQNATPHHNFNMEGINSTVALVTDKMYQQTGRVMNENNSANSIVNTSNLSNSMH</sequence>
<proteinExistence type="predicted"/>
<dbReference type="InterPro" id="IPR006886">
    <property type="entry name" value="RNA_pol_III_Rpc5"/>
</dbReference>
<evidence type="ECO:0000313" key="2">
    <source>
        <dbReference type="EMBL" id="CAK8687070.1"/>
    </source>
</evidence>
<name>A0ABP0G663_CLALP</name>
<reference evidence="2 3" key="1">
    <citation type="submission" date="2024-02" db="EMBL/GenBank/DDBJ databases">
        <authorList>
            <person name="Daric V."/>
            <person name="Darras S."/>
        </authorList>
    </citation>
    <scope>NUCLEOTIDE SEQUENCE [LARGE SCALE GENOMIC DNA]</scope>
</reference>
<comment type="caution">
    <text evidence="2">The sequence shown here is derived from an EMBL/GenBank/DDBJ whole genome shotgun (WGS) entry which is preliminary data.</text>
</comment>
<evidence type="ECO:0000256" key="1">
    <source>
        <dbReference type="SAM" id="MobiDB-lite"/>
    </source>
</evidence>
<evidence type="ECO:0008006" key="4">
    <source>
        <dbReference type="Google" id="ProtNLM"/>
    </source>
</evidence>
<feature type="region of interest" description="Disordered" evidence="1">
    <location>
        <begin position="443"/>
        <end position="503"/>
    </location>
</feature>
<keyword evidence="3" id="KW-1185">Reference proteome</keyword>
<protein>
    <recommendedName>
        <fullName evidence="4">DNA-directed RNA polymerase III subunit RPC5</fullName>
    </recommendedName>
</protein>
<dbReference type="Proteomes" id="UP001642483">
    <property type="component" value="Unassembled WGS sequence"/>
</dbReference>
<evidence type="ECO:0000313" key="3">
    <source>
        <dbReference type="Proteomes" id="UP001642483"/>
    </source>
</evidence>
<dbReference type="EMBL" id="CAWYQH010000103">
    <property type="protein sequence ID" value="CAK8687070.1"/>
    <property type="molecule type" value="Genomic_DNA"/>
</dbReference>
<gene>
    <name evidence="2" type="ORF">CVLEPA_LOCUS19106</name>
</gene>
<dbReference type="Pfam" id="PF04801">
    <property type="entry name" value="RPC5"/>
    <property type="match status" value="1"/>
</dbReference>
<organism evidence="2 3">
    <name type="scientific">Clavelina lepadiformis</name>
    <name type="common">Light-bulb sea squirt</name>
    <name type="synonym">Ascidia lepadiformis</name>
    <dbReference type="NCBI Taxonomy" id="159417"/>
    <lineage>
        <taxon>Eukaryota</taxon>
        <taxon>Metazoa</taxon>
        <taxon>Chordata</taxon>
        <taxon>Tunicata</taxon>
        <taxon>Ascidiacea</taxon>
        <taxon>Aplousobranchia</taxon>
        <taxon>Clavelinidae</taxon>
        <taxon>Clavelina</taxon>
    </lineage>
</organism>
<dbReference type="PANTHER" id="PTHR12069">
    <property type="entry name" value="DNA-DIRECTED RNA POLYMERASES III 80 KDA POLYPEPTIDE RNA POLYMERASE III SUBUNIT 5"/>
    <property type="match status" value="1"/>
</dbReference>
<dbReference type="PANTHER" id="PTHR12069:SF0">
    <property type="entry name" value="DNA-DIRECTED RNA POLYMERASE III SUBUNIT RPC5"/>
    <property type="match status" value="1"/>
</dbReference>